<reference evidence="1" key="1">
    <citation type="submission" date="2018-10" db="EMBL/GenBank/DDBJ databases">
        <title>Hidden diversity of soil giant viruses.</title>
        <authorList>
            <person name="Schulz F."/>
            <person name="Alteio L."/>
            <person name="Goudeau D."/>
            <person name="Ryan E.M."/>
            <person name="Malmstrom R.R."/>
            <person name="Blanchard J."/>
            <person name="Woyke T."/>
        </authorList>
    </citation>
    <scope>NUCLEOTIDE SEQUENCE</scope>
    <source>
        <strain evidence="1">TEV1</strain>
    </source>
</reference>
<protein>
    <submittedName>
        <fullName evidence="1">Uncharacterized protein</fullName>
    </submittedName>
</protein>
<dbReference type="EMBL" id="MK071981">
    <property type="protein sequence ID" value="AYV75852.1"/>
    <property type="molecule type" value="Genomic_DNA"/>
</dbReference>
<name>A0A3G4ZLW6_9VIRU</name>
<gene>
    <name evidence="1" type="ORF">Terrestrivirus3_121</name>
</gene>
<proteinExistence type="predicted"/>
<evidence type="ECO:0000313" key="1">
    <source>
        <dbReference type="EMBL" id="AYV75852.1"/>
    </source>
</evidence>
<organism evidence="1">
    <name type="scientific">Terrestrivirus sp</name>
    <dbReference type="NCBI Taxonomy" id="2487775"/>
    <lineage>
        <taxon>Viruses</taxon>
        <taxon>Varidnaviria</taxon>
        <taxon>Bamfordvirae</taxon>
        <taxon>Nucleocytoviricota</taxon>
        <taxon>Megaviricetes</taxon>
        <taxon>Imitervirales</taxon>
        <taxon>Mimiviridae</taxon>
        <taxon>Klosneuvirinae</taxon>
    </lineage>
</organism>
<accession>A0A3G4ZLW6</accession>
<sequence>MTDFILKQEGKHTLSYGFLDDLNMKGTITLYFDEYDELVNLLNFIIDCVMFENKENKASVKRLQNIKYKEIVEKFRSDNKLTEHDLYEGYFFYDEDLYYDEEIVLNNLKTKGYYVANQYNKYYVYAYSIDYVRFEIYSKQCSTTIIDWETDKQNDTEVHKVDEAEEFGSSLVYMIKQLKSKNLI</sequence>